<accession>A0A074YGN3</accession>
<keyword evidence="14" id="KW-1185">Reference proteome</keyword>
<evidence type="ECO:0000256" key="4">
    <source>
        <dbReference type="ARBA" id="ARBA00022723"/>
    </source>
</evidence>
<dbReference type="CDD" id="cd20335">
    <property type="entry name" value="BRcat_RBR"/>
    <property type="match status" value="1"/>
</dbReference>
<feature type="domain" description="RING-type" evidence="12">
    <location>
        <begin position="115"/>
        <end position="311"/>
    </location>
</feature>
<dbReference type="PANTHER" id="PTHR11685">
    <property type="entry name" value="RBR FAMILY RING FINGER AND IBR DOMAIN-CONTAINING"/>
    <property type="match status" value="1"/>
</dbReference>
<dbReference type="SUPFAM" id="SSF57850">
    <property type="entry name" value="RING/U-box"/>
    <property type="match status" value="2"/>
</dbReference>
<dbReference type="InParanoid" id="A0A074YGN3"/>
<keyword evidence="7" id="KW-0833">Ubl conjugation pathway</keyword>
<keyword evidence="3" id="KW-0808">Transferase</keyword>
<comment type="catalytic activity">
    <reaction evidence="1">
        <text>[E2 ubiquitin-conjugating enzyme]-S-ubiquitinyl-L-cysteine + [acceptor protein]-L-lysine = [E2 ubiquitin-conjugating enzyme]-L-cysteine + [acceptor protein]-N(6)-ubiquitinyl-L-lysine.</text>
        <dbReference type="EC" id="2.3.2.31"/>
    </reaction>
</comment>
<dbReference type="Pfam" id="PF01485">
    <property type="entry name" value="IBR"/>
    <property type="match status" value="1"/>
</dbReference>
<dbReference type="Gene3D" id="1.20.120.1750">
    <property type="match status" value="1"/>
</dbReference>
<evidence type="ECO:0000256" key="9">
    <source>
        <dbReference type="PROSITE-ProRule" id="PRU00175"/>
    </source>
</evidence>
<sequence>MEENHQSQRLHEQRFHQSHYTRDSSFPSGEQEWDGYPQSLDIMRHGLLPFHANVIEPPRPGRDFWSQTTYGAEGFDYVQSAFGPQHFNTTQQYDNSQSGFGPQNHSSSHDSTPFEARRCIICYEDIGSDIASLSCGHSWCIPCIMERFSSIQNQSSWPVRCCAGYVISFDFAKLYLSKREIQRLTPLIEELEMPYARRTYCSNSRCSAHLPQTLNKLRNLTCHDCGTITCVVCKAVAHDTSTCPPPDASMQELLCLSHEKQWQRCGGCRQMIERDGGCSHMTCRCGYDFCFQCGGQIGSCRCARFENAYTGMMVRDTADQQAVRFRRYRANAVAERRNEALRTPARLAAEAGAAAESRLAETAAREARVQRMRADARRLRLARFERARVRAGAPRLEAERVRKTERRFS</sequence>
<feature type="compositionally biased region" description="Basic and acidic residues" evidence="10">
    <location>
        <begin position="1"/>
        <end position="15"/>
    </location>
</feature>
<dbReference type="GeneID" id="25366616"/>
<gene>
    <name evidence="13" type="ORF">AUEXF2481DRAFT_40468</name>
</gene>
<dbReference type="InterPro" id="IPR002867">
    <property type="entry name" value="IBR_dom"/>
</dbReference>
<dbReference type="Proteomes" id="UP000030641">
    <property type="component" value="Unassembled WGS sequence"/>
</dbReference>
<evidence type="ECO:0000313" key="13">
    <source>
        <dbReference type="EMBL" id="KEQ95199.1"/>
    </source>
</evidence>
<dbReference type="STRING" id="1043005.A0A074YGN3"/>
<name>A0A074YGN3_AURSE</name>
<evidence type="ECO:0000256" key="7">
    <source>
        <dbReference type="ARBA" id="ARBA00022786"/>
    </source>
</evidence>
<protein>
    <recommendedName>
        <fullName evidence="2">RBR-type E3 ubiquitin transferase</fullName>
        <ecNumber evidence="2">2.3.2.31</ecNumber>
    </recommendedName>
</protein>
<evidence type="ECO:0000256" key="3">
    <source>
        <dbReference type="ARBA" id="ARBA00022679"/>
    </source>
</evidence>
<dbReference type="OMA" id="ARERWYC"/>
<evidence type="ECO:0000256" key="5">
    <source>
        <dbReference type="ARBA" id="ARBA00022737"/>
    </source>
</evidence>
<dbReference type="InterPro" id="IPR001841">
    <property type="entry name" value="Znf_RING"/>
</dbReference>
<dbReference type="AlphaFoldDB" id="A0A074YGN3"/>
<evidence type="ECO:0000256" key="8">
    <source>
        <dbReference type="ARBA" id="ARBA00022833"/>
    </source>
</evidence>
<evidence type="ECO:0000256" key="1">
    <source>
        <dbReference type="ARBA" id="ARBA00001798"/>
    </source>
</evidence>
<dbReference type="GO" id="GO:0016567">
    <property type="term" value="P:protein ubiquitination"/>
    <property type="evidence" value="ECO:0007669"/>
    <property type="project" value="InterPro"/>
</dbReference>
<dbReference type="InterPro" id="IPR044066">
    <property type="entry name" value="TRIAD_supradom"/>
</dbReference>
<reference evidence="13 14" key="1">
    <citation type="journal article" date="2014" name="BMC Genomics">
        <title>Genome sequencing of four Aureobasidium pullulans varieties: biotechnological potential, stress tolerance, and description of new species.</title>
        <authorList>
            <person name="Gostin Ar C."/>
            <person name="Ohm R.A."/>
            <person name="Kogej T."/>
            <person name="Sonjak S."/>
            <person name="Turk M."/>
            <person name="Zajc J."/>
            <person name="Zalar P."/>
            <person name="Grube M."/>
            <person name="Sun H."/>
            <person name="Han J."/>
            <person name="Sharma A."/>
            <person name="Chiniquy J."/>
            <person name="Ngan C.Y."/>
            <person name="Lipzen A."/>
            <person name="Barry K."/>
            <person name="Grigoriev I.V."/>
            <person name="Gunde-Cimerman N."/>
        </authorList>
    </citation>
    <scope>NUCLEOTIDE SEQUENCE [LARGE SCALE GENOMIC DNA]</scope>
    <source>
        <strain evidence="13 14">EXF-2481</strain>
    </source>
</reference>
<feature type="region of interest" description="Disordered" evidence="10">
    <location>
        <begin position="1"/>
        <end position="34"/>
    </location>
</feature>
<dbReference type="RefSeq" id="XP_013343559.1">
    <property type="nucleotide sequence ID" value="XM_013488105.1"/>
</dbReference>
<feature type="domain" description="RING-type" evidence="11">
    <location>
        <begin position="119"/>
        <end position="161"/>
    </location>
</feature>
<dbReference type="GO" id="GO:0008270">
    <property type="term" value="F:zinc ion binding"/>
    <property type="evidence" value="ECO:0007669"/>
    <property type="project" value="UniProtKB-KW"/>
</dbReference>
<evidence type="ECO:0000256" key="10">
    <source>
        <dbReference type="SAM" id="MobiDB-lite"/>
    </source>
</evidence>
<feature type="region of interest" description="Disordered" evidence="10">
    <location>
        <begin position="91"/>
        <end position="111"/>
    </location>
</feature>
<dbReference type="SMART" id="SM00647">
    <property type="entry name" value="IBR"/>
    <property type="match status" value="1"/>
</dbReference>
<dbReference type="HOGENOM" id="CLU_672654_0_0_1"/>
<keyword evidence="8" id="KW-0862">Zinc</keyword>
<organism evidence="13 14">
    <name type="scientific">Aureobasidium subglaciale (strain EXF-2481)</name>
    <name type="common">Aureobasidium pullulans var. subglaciale</name>
    <dbReference type="NCBI Taxonomy" id="1043005"/>
    <lineage>
        <taxon>Eukaryota</taxon>
        <taxon>Fungi</taxon>
        <taxon>Dikarya</taxon>
        <taxon>Ascomycota</taxon>
        <taxon>Pezizomycotina</taxon>
        <taxon>Dothideomycetes</taxon>
        <taxon>Dothideomycetidae</taxon>
        <taxon>Dothideales</taxon>
        <taxon>Saccotheciaceae</taxon>
        <taxon>Aureobasidium</taxon>
    </lineage>
</organism>
<keyword evidence="4" id="KW-0479">Metal-binding</keyword>
<dbReference type="OrthoDB" id="9977870at2759"/>
<dbReference type="InterPro" id="IPR031127">
    <property type="entry name" value="E3_UB_ligase_RBR"/>
</dbReference>
<dbReference type="GO" id="GO:0061630">
    <property type="term" value="F:ubiquitin protein ligase activity"/>
    <property type="evidence" value="ECO:0007669"/>
    <property type="project" value="UniProtKB-EC"/>
</dbReference>
<proteinExistence type="predicted"/>
<keyword evidence="6 9" id="KW-0863">Zinc-finger</keyword>
<evidence type="ECO:0000256" key="2">
    <source>
        <dbReference type="ARBA" id="ARBA00012251"/>
    </source>
</evidence>
<dbReference type="PROSITE" id="PS51873">
    <property type="entry name" value="TRIAD"/>
    <property type="match status" value="1"/>
</dbReference>
<evidence type="ECO:0000259" key="12">
    <source>
        <dbReference type="PROSITE" id="PS51873"/>
    </source>
</evidence>
<evidence type="ECO:0000259" key="11">
    <source>
        <dbReference type="PROSITE" id="PS50089"/>
    </source>
</evidence>
<keyword evidence="5" id="KW-0677">Repeat</keyword>
<dbReference type="EC" id="2.3.2.31" evidence="2"/>
<evidence type="ECO:0000313" key="14">
    <source>
        <dbReference type="Proteomes" id="UP000030641"/>
    </source>
</evidence>
<dbReference type="CDD" id="cd22584">
    <property type="entry name" value="Rcat_RBR_unk"/>
    <property type="match status" value="1"/>
</dbReference>
<dbReference type="PROSITE" id="PS50089">
    <property type="entry name" value="ZF_RING_2"/>
    <property type="match status" value="1"/>
</dbReference>
<evidence type="ECO:0000256" key="6">
    <source>
        <dbReference type="ARBA" id="ARBA00022771"/>
    </source>
</evidence>
<dbReference type="EMBL" id="KL584760">
    <property type="protein sequence ID" value="KEQ95199.1"/>
    <property type="molecule type" value="Genomic_DNA"/>
</dbReference>